<evidence type="ECO:0000313" key="7">
    <source>
        <dbReference type="EMBL" id="KAJ4971594.1"/>
    </source>
</evidence>
<dbReference type="PANTHER" id="PTHR28018">
    <property type="entry name" value="RESPIRATORY SUPERCOMPLEX FACTOR 2, MITOCHONDRIAL"/>
    <property type="match status" value="1"/>
</dbReference>
<evidence type="ECO:0000256" key="3">
    <source>
        <dbReference type="ARBA" id="ARBA00022989"/>
    </source>
</evidence>
<gene>
    <name evidence="7" type="ORF">NE237_004693</name>
</gene>
<accession>A0A9Q0QTX4</accession>
<evidence type="ECO:0000259" key="6">
    <source>
        <dbReference type="PROSITE" id="PS51503"/>
    </source>
</evidence>
<dbReference type="Proteomes" id="UP001141806">
    <property type="component" value="Unassembled WGS sequence"/>
</dbReference>
<reference evidence="7" key="1">
    <citation type="journal article" date="2023" name="Plant J.">
        <title>The genome of the king protea, Protea cynaroides.</title>
        <authorList>
            <person name="Chang J."/>
            <person name="Duong T.A."/>
            <person name="Schoeman C."/>
            <person name="Ma X."/>
            <person name="Roodt D."/>
            <person name="Barker N."/>
            <person name="Li Z."/>
            <person name="Van de Peer Y."/>
            <person name="Mizrachi E."/>
        </authorList>
    </citation>
    <scope>NUCLEOTIDE SEQUENCE</scope>
    <source>
        <tissue evidence="7">Young leaves</tissue>
    </source>
</reference>
<dbReference type="InterPro" id="IPR040153">
    <property type="entry name" value="Rcf2"/>
</dbReference>
<keyword evidence="8" id="KW-1185">Reference proteome</keyword>
<comment type="subcellular location">
    <subcellularLocation>
        <location evidence="1">Mitochondrion</location>
    </subcellularLocation>
</comment>
<protein>
    <recommendedName>
        <fullName evidence="6">HIG1 domain-containing protein</fullName>
    </recommendedName>
</protein>
<evidence type="ECO:0000256" key="2">
    <source>
        <dbReference type="ARBA" id="ARBA00022692"/>
    </source>
</evidence>
<evidence type="ECO:0000256" key="4">
    <source>
        <dbReference type="ARBA" id="ARBA00023136"/>
    </source>
</evidence>
<evidence type="ECO:0000256" key="1">
    <source>
        <dbReference type="ARBA" id="ARBA00004173"/>
    </source>
</evidence>
<sequence length="234" mass="25884">MDYSICSPVSLILRHPRNSICQACYDGAKSIISFFNKFQHNRDIGKFNFSDLTQSNSYKGIANALKWVEEMKESEEGLNEKLKFLSGLLAVFQDGTHADIQVKPDNGSSILAHRAIRISFLAVALSIIPFPLQICTSLLHSALKKMESLRSWVSENKLASIGTLWATAVGASLAYTHSRSPLKPSLRLIHARMHAQALTLAVLSGAAILHHFDDNKPRAGQDGKKDHRQNPSVH</sequence>
<dbReference type="InterPro" id="IPR007667">
    <property type="entry name" value="Hypoxia_induced_domain"/>
</dbReference>
<comment type="caution">
    <text evidence="7">The sequence shown here is derived from an EMBL/GenBank/DDBJ whole genome shotgun (WGS) entry which is preliminary data.</text>
</comment>
<dbReference type="EMBL" id="JAMYWD010000005">
    <property type="protein sequence ID" value="KAJ4971594.1"/>
    <property type="molecule type" value="Genomic_DNA"/>
</dbReference>
<feature type="domain" description="HIG1" evidence="6">
    <location>
        <begin position="129"/>
        <end position="221"/>
    </location>
</feature>
<keyword evidence="3" id="KW-1133">Transmembrane helix</keyword>
<dbReference type="GO" id="GO:0033617">
    <property type="term" value="P:mitochondrial respiratory chain complex IV assembly"/>
    <property type="evidence" value="ECO:0007669"/>
    <property type="project" value="TreeGrafter"/>
</dbReference>
<dbReference type="OrthoDB" id="1915122at2759"/>
<dbReference type="GO" id="GO:0005739">
    <property type="term" value="C:mitochondrion"/>
    <property type="evidence" value="ECO:0007669"/>
    <property type="project" value="UniProtKB-SubCell"/>
</dbReference>
<proteinExistence type="predicted"/>
<keyword evidence="2" id="KW-0812">Transmembrane</keyword>
<organism evidence="7 8">
    <name type="scientific">Protea cynaroides</name>
    <dbReference type="NCBI Taxonomy" id="273540"/>
    <lineage>
        <taxon>Eukaryota</taxon>
        <taxon>Viridiplantae</taxon>
        <taxon>Streptophyta</taxon>
        <taxon>Embryophyta</taxon>
        <taxon>Tracheophyta</taxon>
        <taxon>Spermatophyta</taxon>
        <taxon>Magnoliopsida</taxon>
        <taxon>Proteales</taxon>
        <taxon>Proteaceae</taxon>
        <taxon>Protea</taxon>
    </lineage>
</organism>
<name>A0A9Q0QTX4_9MAGN</name>
<evidence type="ECO:0000256" key="5">
    <source>
        <dbReference type="SAM" id="MobiDB-lite"/>
    </source>
</evidence>
<evidence type="ECO:0000313" key="8">
    <source>
        <dbReference type="Proteomes" id="UP001141806"/>
    </source>
</evidence>
<dbReference type="PANTHER" id="PTHR28018:SF3">
    <property type="entry name" value="RESPIRATORY SUPERCOMPLEX FACTOR 2, MITOCHONDRIAL"/>
    <property type="match status" value="1"/>
</dbReference>
<dbReference type="AlphaFoldDB" id="A0A9Q0QTX4"/>
<keyword evidence="4" id="KW-0472">Membrane</keyword>
<dbReference type="Pfam" id="PF04588">
    <property type="entry name" value="HIG_1_N"/>
    <property type="match status" value="1"/>
</dbReference>
<dbReference type="PROSITE" id="PS51503">
    <property type="entry name" value="HIG1"/>
    <property type="match status" value="1"/>
</dbReference>
<feature type="region of interest" description="Disordered" evidence="5">
    <location>
        <begin position="214"/>
        <end position="234"/>
    </location>
</feature>